<feature type="coiled-coil region" evidence="1">
    <location>
        <begin position="650"/>
        <end position="677"/>
    </location>
</feature>
<dbReference type="InterPro" id="IPR012337">
    <property type="entry name" value="RNaseH-like_sf"/>
</dbReference>
<name>A0AAW1ZYZ9_CULAL</name>
<evidence type="ECO:0000256" key="1">
    <source>
        <dbReference type="SAM" id="Coils"/>
    </source>
</evidence>
<proteinExistence type="predicted"/>
<keyword evidence="1" id="KW-0175">Coiled coil</keyword>
<reference evidence="2 3" key="1">
    <citation type="submission" date="2024-05" db="EMBL/GenBank/DDBJ databases">
        <title>A high-quality chromosomal-level genome assembly of Topmouth culter (Culter alburnus).</title>
        <authorList>
            <person name="Zhao H."/>
        </authorList>
    </citation>
    <scope>NUCLEOTIDE SEQUENCE [LARGE SCALE GENOMIC DNA]</scope>
    <source>
        <strain evidence="2">CATC2023</strain>
        <tissue evidence="2">Muscle</tissue>
    </source>
</reference>
<keyword evidence="3" id="KW-1185">Reference proteome</keyword>
<dbReference type="AlphaFoldDB" id="A0AAW1ZYZ9"/>
<accession>A0AAW1ZYZ9</accession>
<sequence>VTTAASSNSSLRTFVSGPEVLSAEVYWALDVMGNHGSFNSCNGKGQLFHLMFPDSNIASKFTCGEDKAAYLTTFGIAPHFSSLLLSKVKNASDYVLLFDESLNRPLQSKQLDVHVRFWDGDHVSTRFFDSHFLGHACADDLYKPLRTNCNTVGIHGILQLSMDGPNVNLKLFDMLSRDLEEETGSKLLYIGSCGLHVMHNAFKAGSNTTTWDIEHTLSCLYWLFKDSPARRDDYTKVTGSTVFPLRYCQHRWLENVTVLERAITIWPQIQTYVANVNASKLPHPKNKSFESVEKACTDPMFLVKANIFLSVAQECQPFLIKYQTDKPMLPFLADDLFTTLIHLLQRFTAVKLFSEDFKDRSNHKDASLINIGFVADKQLSELKVRKKVSEQDVLIVRKETKEFLVTALTKLLEKCPLKYTLVRNLAWLDPQKIKEKPSLCEKQLRLCLQIISSAGKVRENKCDTILNQFRDFAVICKTSEEASEWPTGAHSRLDTFFHAQLAKEHAFKDLWEIVQKVLLLSHGQASVERGFSVNKNITVTNMKERTLIAQRVIVDHLHHVGGVTNVGMTKELLQSAGCARQRYHAYLYEENKKREHTQQTKKRQVLQDEVDQMKMKRSKLQTNINALLTSADELAIEAEASDKISVLAKSNALRKAAKDKEQELKKYDKNIEKKTNEMKQL</sequence>
<gene>
    <name evidence="2" type="ORF">ABG768_004485</name>
</gene>
<protein>
    <submittedName>
        <fullName evidence="2">Uncharacterized protein</fullName>
    </submittedName>
</protein>
<evidence type="ECO:0000313" key="3">
    <source>
        <dbReference type="Proteomes" id="UP001479290"/>
    </source>
</evidence>
<dbReference type="PANTHER" id="PTHR37162">
    <property type="entry name" value="HAT FAMILY DIMERISATION DOMAINCONTAINING PROTEIN-RELATED"/>
    <property type="match status" value="1"/>
</dbReference>
<dbReference type="PANTHER" id="PTHR37162:SF11">
    <property type="match status" value="1"/>
</dbReference>
<organism evidence="2 3">
    <name type="scientific">Culter alburnus</name>
    <name type="common">Topmouth culter</name>
    <dbReference type="NCBI Taxonomy" id="194366"/>
    <lineage>
        <taxon>Eukaryota</taxon>
        <taxon>Metazoa</taxon>
        <taxon>Chordata</taxon>
        <taxon>Craniata</taxon>
        <taxon>Vertebrata</taxon>
        <taxon>Euteleostomi</taxon>
        <taxon>Actinopterygii</taxon>
        <taxon>Neopterygii</taxon>
        <taxon>Teleostei</taxon>
        <taxon>Ostariophysi</taxon>
        <taxon>Cypriniformes</taxon>
        <taxon>Xenocyprididae</taxon>
        <taxon>Xenocypridinae</taxon>
        <taxon>Culter</taxon>
    </lineage>
</organism>
<dbReference type="EMBL" id="JAWDJR010000012">
    <property type="protein sequence ID" value="KAK9965392.1"/>
    <property type="molecule type" value="Genomic_DNA"/>
</dbReference>
<evidence type="ECO:0000313" key="2">
    <source>
        <dbReference type="EMBL" id="KAK9965392.1"/>
    </source>
</evidence>
<comment type="caution">
    <text evidence="2">The sequence shown here is derived from an EMBL/GenBank/DDBJ whole genome shotgun (WGS) entry which is preliminary data.</text>
</comment>
<dbReference type="SUPFAM" id="SSF53098">
    <property type="entry name" value="Ribonuclease H-like"/>
    <property type="match status" value="1"/>
</dbReference>
<dbReference type="Proteomes" id="UP001479290">
    <property type="component" value="Unassembled WGS sequence"/>
</dbReference>
<feature type="non-terminal residue" evidence="2">
    <location>
        <position position="1"/>
    </location>
</feature>